<protein>
    <submittedName>
        <fullName evidence="1">Uncharacterized protein</fullName>
    </submittedName>
</protein>
<dbReference type="Proteomes" id="UP001239111">
    <property type="component" value="Chromosome 4"/>
</dbReference>
<accession>A0ACC2NC27</accession>
<sequence>MQVYTVYNSMILNNVIGSKINIIIFSDFVSRINPDAFPELIKDCGAFVQEPFGYLEKIYKKDYAEPGKKCFWMLRAPDDQVIHINMIMYNLEDDILMNNHTSSQPITSISFYDGTETEDKDLIFRVNLSKQVENDTLTHNLSPHNTMTVVIDYHHDENLASQSILIKYEFVKVTDILESTTGYESPKM</sequence>
<reference evidence="1" key="1">
    <citation type="submission" date="2023-04" db="EMBL/GenBank/DDBJ databases">
        <title>A chromosome-level genome assembly of the parasitoid wasp Eretmocerus hayati.</title>
        <authorList>
            <person name="Zhong Y."/>
            <person name="Liu S."/>
            <person name="Liu Y."/>
        </authorList>
    </citation>
    <scope>NUCLEOTIDE SEQUENCE</scope>
    <source>
        <strain evidence="1">ZJU_SS_LIU_2023</strain>
    </source>
</reference>
<dbReference type="EMBL" id="CM056744">
    <property type="protein sequence ID" value="KAJ8668261.1"/>
    <property type="molecule type" value="Genomic_DNA"/>
</dbReference>
<evidence type="ECO:0000313" key="2">
    <source>
        <dbReference type="Proteomes" id="UP001239111"/>
    </source>
</evidence>
<evidence type="ECO:0000313" key="1">
    <source>
        <dbReference type="EMBL" id="KAJ8668261.1"/>
    </source>
</evidence>
<gene>
    <name evidence="1" type="ORF">QAD02_009924</name>
</gene>
<comment type="caution">
    <text evidence="1">The sequence shown here is derived from an EMBL/GenBank/DDBJ whole genome shotgun (WGS) entry which is preliminary data.</text>
</comment>
<proteinExistence type="predicted"/>
<organism evidence="1 2">
    <name type="scientific">Eretmocerus hayati</name>
    <dbReference type="NCBI Taxonomy" id="131215"/>
    <lineage>
        <taxon>Eukaryota</taxon>
        <taxon>Metazoa</taxon>
        <taxon>Ecdysozoa</taxon>
        <taxon>Arthropoda</taxon>
        <taxon>Hexapoda</taxon>
        <taxon>Insecta</taxon>
        <taxon>Pterygota</taxon>
        <taxon>Neoptera</taxon>
        <taxon>Endopterygota</taxon>
        <taxon>Hymenoptera</taxon>
        <taxon>Apocrita</taxon>
        <taxon>Proctotrupomorpha</taxon>
        <taxon>Chalcidoidea</taxon>
        <taxon>Aphelinidae</taxon>
        <taxon>Aphelininae</taxon>
        <taxon>Eretmocerus</taxon>
    </lineage>
</organism>
<keyword evidence="2" id="KW-1185">Reference proteome</keyword>
<name>A0ACC2NC27_9HYME</name>